<accession>T1GLD7</accession>
<evidence type="ECO:0000256" key="1">
    <source>
        <dbReference type="ARBA" id="ARBA00004586"/>
    </source>
</evidence>
<keyword evidence="5" id="KW-1133">Transmembrane helix</keyword>
<dbReference type="Proteomes" id="UP000015102">
    <property type="component" value="Unassembled WGS sequence"/>
</dbReference>
<organism evidence="10 11">
    <name type="scientific">Megaselia scalaris</name>
    <name type="common">Humpbacked fly</name>
    <name type="synonym">Phora scalaris</name>
    <dbReference type="NCBI Taxonomy" id="36166"/>
    <lineage>
        <taxon>Eukaryota</taxon>
        <taxon>Metazoa</taxon>
        <taxon>Ecdysozoa</taxon>
        <taxon>Arthropoda</taxon>
        <taxon>Hexapoda</taxon>
        <taxon>Insecta</taxon>
        <taxon>Pterygota</taxon>
        <taxon>Neoptera</taxon>
        <taxon>Endopterygota</taxon>
        <taxon>Diptera</taxon>
        <taxon>Brachycera</taxon>
        <taxon>Muscomorpha</taxon>
        <taxon>Platypezoidea</taxon>
        <taxon>Phoridae</taxon>
        <taxon>Megaseliini</taxon>
        <taxon>Megaselia</taxon>
    </lineage>
</organism>
<reference evidence="10" key="2">
    <citation type="submission" date="2015-06" db="UniProtKB">
        <authorList>
            <consortium name="EnsemblMetazoa"/>
        </authorList>
    </citation>
    <scope>IDENTIFICATION</scope>
</reference>
<evidence type="ECO:0000256" key="7">
    <source>
        <dbReference type="ARBA" id="ARBA00023121"/>
    </source>
</evidence>
<dbReference type="InterPro" id="IPR019411">
    <property type="entry name" value="MMM1_dom"/>
</dbReference>
<evidence type="ECO:0000256" key="5">
    <source>
        <dbReference type="ARBA" id="ARBA00022989"/>
    </source>
</evidence>
<dbReference type="EMBL" id="CAQQ02393516">
    <property type="status" value="NOT_ANNOTATED_CDS"/>
    <property type="molecule type" value="Genomic_DNA"/>
</dbReference>
<dbReference type="GO" id="GO:0005789">
    <property type="term" value="C:endoplasmic reticulum membrane"/>
    <property type="evidence" value="ECO:0007669"/>
    <property type="project" value="UniProtKB-SubCell"/>
</dbReference>
<dbReference type="EMBL" id="CAQQ02393517">
    <property type="status" value="NOT_ANNOTATED_CDS"/>
    <property type="molecule type" value="Genomic_DNA"/>
</dbReference>
<dbReference type="OMA" id="ANKYFRH"/>
<dbReference type="PANTHER" id="PTHR13466">
    <property type="entry name" value="TEX2 PROTEIN-RELATED"/>
    <property type="match status" value="1"/>
</dbReference>
<dbReference type="HOGENOM" id="CLU_015992_0_0_1"/>
<evidence type="ECO:0000256" key="4">
    <source>
        <dbReference type="ARBA" id="ARBA00022824"/>
    </source>
</evidence>
<evidence type="ECO:0000256" key="8">
    <source>
        <dbReference type="ARBA" id="ARBA00023136"/>
    </source>
</evidence>
<dbReference type="GO" id="GO:0006869">
    <property type="term" value="P:lipid transport"/>
    <property type="evidence" value="ECO:0007669"/>
    <property type="project" value="UniProtKB-KW"/>
</dbReference>
<dbReference type="Pfam" id="PF10296">
    <property type="entry name" value="MMM1"/>
    <property type="match status" value="1"/>
</dbReference>
<keyword evidence="11" id="KW-1185">Reference proteome</keyword>
<keyword evidence="7" id="KW-0446">Lipid-binding</keyword>
<dbReference type="EnsemblMetazoa" id="MESCA004337-RA">
    <property type="protein sequence ID" value="MESCA004337-PA"/>
    <property type="gene ID" value="MESCA004337"/>
</dbReference>
<evidence type="ECO:0000313" key="11">
    <source>
        <dbReference type="Proteomes" id="UP000015102"/>
    </source>
</evidence>
<sequence>MNEINNYDPNNYHISMTRSVYIKLEGSSLRIANTTARIPKREMWNEVPTDINKLIFTNIRTYNLLGCKIEMLPRGLARKRYFGRKYPIQLIIKNNNNSRNSVDQNIPTETYNSDNGFVELSLPKTEKPKKMSAGKIDILLGDGDFSESSKKSDNDNVMDFGAVVLNSDTTPNIESEEPNIPCGDETRLLLFARGDREKEDWYRRFLAASQGHVEDRDVRLPNVTFVDDSEVKAAAKAATFIPDNEKSVDNSSPNKTPDEKLRRLILQTRQKSTKRTKACSKADDSIPLVRKTLVPSDSKSRREKRQKDELWKGIDQSLFLGPCGSVVWANVLVGRILYSCLNDALLQSKIQEFLQKKLSAIRLPGFMEDVSITQIYLGETPPIIHRVSQPVLDERGTWIDADLTYEGLMHMTITTKLNLLRLKRQHSRNNMDSVGASGTPINEQTQTLDDLSSVLDPSFANCAIYDSNAESSGASSSESESPTYAAVDANTEQHTNPGNARKIFKIVDRITASNIFQYATELSYVQRAMENMSTNITLRVHLKGLVSRVAINIPPPPSDRIWLAFRGPPRLWISAKPAVGDHTFDWSMITNVIESKLCDEVYKYLVYPNMVDIIVPFLGQSTYKE</sequence>
<reference evidence="11" key="1">
    <citation type="submission" date="2013-02" db="EMBL/GenBank/DDBJ databases">
        <authorList>
            <person name="Hughes D."/>
        </authorList>
    </citation>
    <scope>NUCLEOTIDE SEQUENCE</scope>
    <source>
        <strain>Durham</strain>
        <strain evidence="11">NC isolate 2 -- Noor lab</strain>
    </source>
</reference>
<keyword evidence="2" id="KW-0813">Transport</keyword>
<dbReference type="PANTHER" id="PTHR13466:SF0">
    <property type="entry name" value="SMP-LTD DOMAIN-CONTAINING PROTEIN"/>
    <property type="match status" value="1"/>
</dbReference>
<keyword evidence="4" id="KW-0256">Endoplasmic reticulum</keyword>
<dbReference type="InterPro" id="IPR031468">
    <property type="entry name" value="SMP_LBD"/>
</dbReference>
<evidence type="ECO:0000256" key="2">
    <source>
        <dbReference type="ARBA" id="ARBA00022448"/>
    </source>
</evidence>
<keyword evidence="8" id="KW-0472">Membrane</keyword>
<evidence type="ECO:0000259" key="9">
    <source>
        <dbReference type="PROSITE" id="PS51847"/>
    </source>
</evidence>
<evidence type="ECO:0000313" key="10">
    <source>
        <dbReference type="EnsemblMetazoa" id="MESCA004337-PA"/>
    </source>
</evidence>
<keyword evidence="6" id="KW-0445">Lipid transport</keyword>
<dbReference type="GO" id="GO:0008289">
    <property type="term" value="F:lipid binding"/>
    <property type="evidence" value="ECO:0007669"/>
    <property type="project" value="UniProtKB-KW"/>
</dbReference>
<evidence type="ECO:0000256" key="3">
    <source>
        <dbReference type="ARBA" id="ARBA00022692"/>
    </source>
</evidence>
<comment type="subcellular location">
    <subcellularLocation>
        <location evidence="1">Endoplasmic reticulum membrane</location>
    </subcellularLocation>
</comment>
<dbReference type="PROSITE" id="PS51847">
    <property type="entry name" value="SMP"/>
    <property type="match status" value="1"/>
</dbReference>
<protein>
    <recommendedName>
        <fullName evidence="9">SMP-LTD domain-containing protein</fullName>
    </recommendedName>
</protein>
<keyword evidence="3" id="KW-0812">Transmembrane</keyword>
<dbReference type="STRING" id="36166.T1GLD7"/>
<dbReference type="CDD" id="cd21675">
    <property type="entry name" value="SMP_TEX2"/>
    <property type="match status" value="1"/>
</dbReference>
<feature type="domain" description="SMP-LTD" evidence="9">
    <location>
        <begin position="322"/>
        <end position="616"/>
    </location>
</feature>
<evidence type="ECO:0000256" key="6">
    <source>
        <dbReference type="ARBA" id="ARBA00023055"/>
    </source>
</evidence>
<name>T1GLD7_MEGSC</name>
<dbReference type="AlphaFoldDB" id="T1GLD7"/>
<proteinExistence type="predicted"/>